<accession>A0A086ZEP6</accession>
<dbReference type="PANTHER" id="PTHR40448:SF1">
    <property type="entry name" value="TWO-COMPONENT SENSOR HISTIDINE KINASE"/>
    <property type="match status" value="1"/>
</dbReference>
<name>A0A086ZEP6_9BIFI</name>
<dbReference type="PANTHER" id="PTHR40448">
    <property type="entry name" value="TWO-COMPONENT SENSOR HISTIDINE KINASE"/>
    <property type="match status" value="1"/>
</dbReference>
<evidence type="ECO:0000256" key="2">
    <source>
        <dbReference type="SAM" id="Phobius"/>
    </source>
</evidence>
<keyword evidence="5" id="KW-1185">Reference proteome</keyword>
<dbReference type="InterPro" id="IPR032834">
    <property type="entry name" value="NatK-like_C"/>
</dbReference>
<dbReference type="eggNOG" id="COG3290">
    <property type="taxonomic scope" value="Bacteria"/>
</dbReference>
<evidence type="ECO:0000313" key="5">
    <source>
        <dbReference type="Proteomes" id="UP000029096"/>
    </source>
</evidence>
<feature type="transmembrane region" description="Helical" evidence="2">
    <location>
        <begin position="67"/>
        <end position="86"/>
    </location>
</feature>
<dbReference type="GO" id="GO:0016301">
    <property type="term" value="F:kinase activity"/>
    <property type="evidence" value="ECO:0007669"/>
    <property type="project" value="UniProtKB-KW"/>
</dbReference>
<keyword evidence="4" id="KW-0418">Kinase</keyword>
<dbReference type="Pfam" id="PF14501">
    <property type="entry name" value="HATPase_c_5"/>
    <property type="match status" value="1"/>
</dbReference>
<reference evidence="4 5" key="1">
    <citation type="submission" date="2014-03" db="EMBL/GenBank/DDBJ databases">
        <title>Genomics of Bifidobacteria.</title>
        <authorList>
            <person name="Ventura M."/>
            <person name="Milani C."/>
            <person name="Lugli G.A."/>
        </authorList>
    </citation>
    <scope>NUCLEOTIDE SEQUENCE [LARGE SCALE GENOMIC DNA]</scope>
    <source>
        <strain evidence="4 5">DSM 22767</strain>
    </source>
</reference>
<protein>
    <submittedName>
        <fullName evidence="4">Two-component sensor histidine kinase</fullName>
    </submittedName>
</protein>
<evidence type="ECO:0000256" key="1">
    <source>
        <dbReference type="SAM" id="Coils"/>
    </source>
</evidence>
<dbReference type="CDD" id="cd16935">
    <property type="entry name" value="HATPase_AgrC-ComD-like"/>
    <property type="match status" value="1"/>
</dbReference>
<dbReference type="STRING" id="1437606.BBOH_1256"/>
<keyword evidence="2" id="KW-0812">Transmembrane</keyword>
<dbReference type="GO" id="GO:0042802">
    <property type="term" value="F:identical protein binding"/>
    <property type="evidence" value="ECO:0007669"/>
    <property type="project" value="TreeGrafter"/>
</dbReference>
<dbReference type="Proteomes" id="UP000029096">
    <property type="component" value="Unassembled WGS sequence"/>
</dbReference>
<dbReference type="RefSeq" id="WP_033522008.1">
    <property type="nucleotide sequence ID" value="NZ_JDUS01000013.1"/>
</dbReference>
<feature type="coiled-coil region" evidence="1">
    <location>
        <begin position="228"/>
        <end position="255"/>
    </location>
</feature>
<keyword evidence="2" id="KW-0472">Membrane</keyword>
<sequence>MNGAIADALPDIPRLYTAICEWLACVVYLLVVYRRVPQWRTGLVAAISLPCIIAIQCFDGAASLDFWVFGMLLAFAAMYLTVFLASGTTAREGLYITARAFVLAELVASLHWQIVTTPRAGTADGPWVEPGMIGGFVSWALPAIVLVVSYALCFGGAWAIERHNFSRVSSASPGRAATIGAVAITIVTFAMSNLSFITTNTPFSGQFGREVFYIRTLVDLCGYAILYAQQEQTRALQASAELNSIEARLQSEHQEYLQSKENIESLGRIAHDLKHQITALRAEVDPERVSAGFDGLEASVRQYSAQQHTGNPVLDVIITSKSQAAARRSITFTAVADGELLDPLSSMDIATLFGNALDNAIEATAPVTDPERRLIKLALYAHGNFTVIRVENYYESALSKDGEGNLRSTKADSHTHGFGVKSIRHIAAQYGGNVTIKTEDHWFTLTVLLPR</sequence>
<feature type="transmembrane region" description="Helical" evidence="2">
    <location>
        <begin position="176"/>
        <end position="197"/>
    </location>
</feature>
<keyword evidence="1" id="KW-0175">Coiled coil</keyword>
<organism evidence="4 5">
    <name type="scientific">Bifidobacterium bohemicum DSM 22767</name>
    <dbReference type="NCBI Taxonomy" id="1437606"/>
    <lineage>
        <taxon>Bacteria</taxon>
        <taxon>Bacillati</taxon>
        <taxon>Actinomycetota</taxon>
        <taxon>Actinomycetes</taxon>
        <taxon>Bifidobacteriales</taxon>
        <taxon>Bifidobacteriaceae</taxon>
        <taxon>Bifidobacterium</taxon>
    </lineage>
</organism>
<keyword evidence="2" id="KW-1133">Transmembrane helix</keyword>
<feature type="domain" description="Sensor histidine kinase NatK-like C-terminal" evidence="3">
    <location>
        <begin position="346"/>
        <end position="450"/>
    </location>
</feature>
<feature type="transmembrane region" description="Helical" evidence="2">
    <location>
        <begin position="12"/>
        <end position="31"/>
    </location>
</feature>
<dbReference type="AlphaFoldDB" id="A0A086ZEP6"/>
<dbReference type="Gene3D" id="3.30.565.10">
    <property type="entry name" value="Histidine kinase-like ATPase, C-terminal domain"/>
    <property type="match status" value="1"/>
</dbReference>
<evidence type="ECO:0000259" key="3">
    <source>
        <dbReference type="Pfam" id="PF14501"/>
    </source>
</evidence>
<feature type="transmembrane region" description="Helical" evidence="2">
    <location>
        <begin position="132"/>
        <end position="155"/>
    </location>
</feature>
<dbReference type="InterPro" id="IPR036890">
    <property type="entry name" value="HATPase_C_sf"/>
</dbReference>
<dbReference type="OrthoDB" id="9813149at2"/>
<evidence type="ECO:0000313" key="4">
    <source>
        <dbReference type="EMBL" id="KFI44996.1"/>
    </source>
</evidence>
<keyword evidence="4" id="KW-0808">Transferase</keyword>
<feature type="transmembrane region" description="Helical" evidence="2">
    <location>
        <begin position="93"/>
        <end position="112"/>
    </location>
</feature>
<proteinExistence type="predicted"/>
<comment type="caution">
    <text evidence="4">The sequence shown here is derived from an EMBL/GenBank/DDBJ whole genome shotgun (WGS) entry which is preliminary data.</text>
</comment>
<gene>
    <name evidence="4" type="ORF">BBOH_1256</name>
</gene>
<dbReference type="EMBL" id="JGYP01000004">
    <property type="protein sequence ID" value="KFI44996.1"/>
    <property type="molecule type" value="Genomic_DNA"/>
</dbReference>
<dbReference type="SUPFAM" id="SSF55874">
    <property type="entry name" value="ATPase domain of HSP90 chaperone/DNA topoisomerase II/histidine kinase"/>
    <property type="match status" value="1"/>
</dbReference>
<feature type="transmembrane region" description="Helical" evidence="2">
    <location>
        <begin position="43"/>
        <end position="61"/>
    </location>
</feature>